<dbReference type="VEuPathDB" id="FungiDB:BO70DRAFT_290316"/>
<dbReference type="AlphaFoldDB" id="A0A317WED5"/>
<dbReference type="GO" id="GO:0016020">
    <property type="term" value="C:membrane"/>
    <property type="evidence" value="ECO:0007669"/>
    <property type="project" value="UniProtKB-SubCell"/>
</dbReference>
<keyword evidence="9" id="KW-1185">Reference proteome</keyword>
<dbReference type="InterPro" id="IPR052337">
    <property type="entry name" value="SAT4-like"/>
</dbReference>
<comment type="similarity">
    <text evidence="5">Belongs to the SAT4 family.</text>
</comment>
<dbReference type="InterPro" id="IPR049326">
    <property type="entry name" value="Rhodopsin_dom_fungi"/>
</dbReference>
<gene>
    <name evidence="8" type="ORF">BO70DRAFT_290316</name>
</gene>
<evidence type="ECO:0000313" key="8">
    <source>
        <dbReference type="EMBL" id="PWY84743.1"/>
    </source>
</evidence>
<feature type="transmembrane region" description="Helical" evidence="6">
    <location>
        <begin position="130"/>
        <end position="149"/>
    </location>
</feature>
<comment type="caution">
    <text evidence="8">The sequence shown here is derived from an EMBL/GenBank/DDBJ whole genome shotgun (WGS) entry which is preliminary data.</text>
</comment>
<dbReference type="STRING" id="1448321.A0A317WED5"/>
<dbReference type="PANTHER" id="PTHR33048:SF30">
    <property type="entry name" value="FAMILY DECARBOXYLASE, PUTATIVE (AFU_ORTHOLOGUE AFUA_7G00920)-RELATED"/>
    <property type="match status" value="1"/>
</dbReference>
<feature type="transmembrane region" description="Helical" evidence="6">
    <location>
        <begin position="12"/>
        <end position="30"/>
    </location>
</feature>
<dbReference type="OrthoDB" id="3903189at2759"/>
<proteinExistence type="inferred from homology"/>
<feature type="domain" description="Rhodopsin" evidence="7">
    <location>
        <begin position="23"/>
        <end position="266"/>
    </location>
</feature>
<protein>
    <recommendedName>
        <fullName evidence="7">Rhodopsin domain-containing protein</fullName>
    </recommendedName>
</protein>
<dbReference type="EMBL" id="MSFL01000009">
    <property type="protein sequence ID" value="PWY84743.1"/>
    <property type="molecule type" value="Genomic_DNA"/>
</dbReference>
<evidence type="ECO:0000256" key="4">
    <source>
        <dbReference type="ARBA" id="ARBA00023136"/>
    </source>
</evidence>
<evidence type="ECO:0000256" key="1">
    <source>
        <dbReference type="ARBA" id="ARBA00004141"/>
    </source>
</evidence>
<feature type="transmembrane region" description="Helical" evidence="6">
    <location>
        <begin position="179"/>
        <end position="198"/>
    </location>
</feature>
<name>A0A317WED5_9EURO</name>
<keyword evidence="3 6" id="KW-1133">Transmembrane helix</keyword>
<accession>A0A317WED5</accession>
<reference evidence="8 9" key="1">
    <citation type="submission" date="2016-12" db="EMBL/GenBank/DDBJ databases">
        <title>The genomes of Aspergillus section Nigri reveals drivers in fungal speciation.</title>
        <authorList>
            <consortium name="DOE Joint Genome Institute"/>
            <person name="Vesth T.C."/>
            <person name="Nybo J."/>
            <person name="Theobald S."/>
            <person name="Brandl J."/>
            <person name="Frisvad J.C."/>
            <person name="Nielsen K.F."/>
            <person name="Lyhne E.K."/>
            <person name="Kogle M.E."/>
            <person name="Kuo A."/>
            <person name="Riley R."/>
            <person name="Clum A."/>
            <person name="Nolan M."/>
            <person name="Lipzen A."/>
            <person name="Salamov A."/>
            <person name="Henrissat B."/>
            <person name="Wiebenga A."/>
            <person name="De Vries R.P."/>
            <person name="Grigoriev I.V."/>
            <person name="Mortensen U.H."/>
            <person name="Andersen M.R."/>
            <person name="Baker S.E."/>
        </authorList>
    </citation>
    <scope>NUCLEOTIDE SEQUENCE [LARGE SCALE GENOMIC DNA]</scope>
    <source>
        <strain evidence="8 9">CBS 117.55</strain>
    </source>
</reference>
<evidence type="ECO:0000256" key="2">
    <source>
        <dbReference type="ARBA" id="ARBA00022692"/>
    </source>
</evidence>
<evidence type="ECO:0000256" key="5">
    <source>
        <dbReference type="ARBA" id="ARBA00038359"/>
    </source>
</evidence>
<keyword evidence="2 6" id="KW-0812">Transmembrane</keyword>
<evidence type="ECO:0000256" key="3">
    <source>
        <dbReference type="ARBA" id="ARBA00022989"/>
    </source>
</evidence>
<dbReference type="Proteomes" id="UP000247233">
    <property type="component" value="Unassembled WGS sequence"/>
</dbReference>
<dbReference type="PANTHER" id="PTHR33048">
    <property type="entry name" value="PTH11-LIKE INTEGRAL MEMBRANE PROTEIN (AFU_ORTHOLOGUE AFUA_5G11245)"/>
    <property type="match status" value="1"/>
</dbReference>
<comment type="subcellular location">
    <subcellularLocation>
        <location evidence="1">Membrane</location>
        <topology evidence="1">Multi-pass membrane protein</topology>
    </subcellularLocation>
</comment>
<organism evidence="8 9">
    <name type="scientific">Aspergillus heteromorphus CBS 117.55</name>
    <dbReference type="NCBI Taxonomy" id="1448321"/>
    <lineage>
        <taxon>Eukaryota</taxon>
        <taxon>Fungi</taxon>
        <taxon>Dikarya</taxon>
        <taxon>Ascomycota</taxon>
        <taxon>Pezizomycotina</taxon>
        <taxon>Eurotiomycetes</taxon>
        <taxon>Eurotiomycetidae</taxon>
        <taxon>Eurotiales</taxon>
        <taxon>Aspergillaceae</taxon>
        <taxon>Aspergillus</taxon>
        <taxon>Aspergillus subgen. Circumdati</taxon>
    </lineage>
</organism>
<dbReference type="Pfam" id="PF20684">
    <property type="entry name" value="Fung_rhodopsin"/>
    <property type="match status" value="1"/>
</dbReference>
<dbReference type="GeneID" id="37061580"/>
<feature type="transmembrane region" description="Helical" evidence="6">
    <location>
        <begin position="42"/>
        <end position="60"/>
    </location>
</feature>
<feature type="transmembrane region" description="Helical" evidence="6">
    <location>
        <begin position="210"/>
        <end position="230"/>
    </location>
</feature>
<evidence type="ECO:0000313" key="9">
    <source>
        <dbReference type="Proteomes" id="UP000247233"/>
    </source>
</evidence>
<sequence>MANNRLIESWTWFAVSSVVVFWRYASRCMLLGGFRGLMLEDYVMFLTYAFYTNFIVWVNIQAQYPETNILPPTGMQGLTALDIHDRVYGSTITFVLEQSMIVVQWGCKTCMILVYYRLTLGTRMSKYVKILMGYIALGFVVVEIFYYGVWCRPFADYFAVKEDNNVQCETAQHHLIMSYVFNVSSDVLMLCIPLPVILHLQLLWKKKLALCAVFSLGIFVVIAATLSRYYCFAHPDSILWIFWYVREASTAVIVANVPNCFTLVRRLVQLRGVTLFGTYVSLCRRSSPGLDSAPVAVRPSGERNGLQIWQHTQLAMEEERIEGPMAPGGFGVYGLQTGGIATVATGPGEPSKE</sequence>
<evidence type="ECO:0000256" key="6">
    <source>
        <dbReference type="SAM" id="Phobius"/>
    </source>
</evidence>
<dbReference type="RefSeq" id="XP_025400085.1">
    <property type="nucleotide sequence ID" value="XM_025539343.1"/>
</dbReference>
<evidence type="ECO:0000259" key="7">
    <source>
        <dbReference type="Pfam" id="PF20684"/>
    </source>
</evidence>
<keyword evidence="4 6" id="KW-0472">Membrane</keyword>